<sequence length="219" mass="26097">MHELYRKVIYFNNNDTSTQLSILKSIDDIYGIKLFIFNNLEQKSIIEQTEINCVKVIGTSVLEKHFDLHCLFGGSLHDIDKLIVIYELTENLLNSKFIKYLLMYGKQYNITTVILNFYGLTLNTVTKHIDAIIFHKCKQEEINSIYDKYFIKYPPYDTFKDMMLSIQDNEILLYNKNTERYIEALERFNIIELKHNDNQNNDDQHNDNYNNEIIIRIEI</sequence>
<gene>
    <name evidence="1" type="ORF">Fadolivirus_1_963</name>
</gene>
<dbReference type="EMBL" id="MT418680">
    <property type="protein sequence ID" value="QKF94421.1"/>
    <property type="molecule type" value="Genomic_DNA"/>
</dbReference>
<proteinExistence type="predicted"/>
<evidence type="ECO:0000313" key="2">
    <source>
        <dbReference type="Proteomes" id="UP001162001"/>
    </source>
</evidence>
<dbReference type="Proteomes" id="UP001162001">
    <property type="component" value="Segment"/>
</dbReference>
<evidence type="ECO:0000313" key="1">
    <source>
        <dbReference type="EMBL" id="QKF94421.1"/>
    </source>
</evidence>
<name>A0A7D3R1I7_9VIRU</name>
<keyword evidence="2" id="KW-1185">Reference proteome</keyword>
<accession>A0A7D3R1I7</accession>
<organism evidence="1 2">
    <name type="scientific">Fadolivirus FV1/VV64</name>
    <dbReference type="NCBI Taxonomy" id="3070911"/>
    <lineage>
        <taxon>Viruses</taxon>
        <taxon>Varidnaviria</taxon>
        <taxon>Bamfordvirae</taxon>
        <taxon>Nucleocytoviricota</taxon>
        <taxon>Megaviricetes</taxon>
        <taxon>Imitervirales</taxon>
        <taxon>Mimiviridae</taxon>
        <taxon>Klosneuvirinae</taxon>
        <taxon>Fadolivirus</taxon>
        <taxon>Fadolivirus algeromassiliense</taxon>
    </lineage>
</organism>
<reference evidence="1 2" key="1">
    <citation type="submission" date="2020-04" db="EMBL/GenBank/DDBJ databases">
        <title>Advantages and limits of metagenomic assembly and binning of a giant virus.</title>
        <authorList>
            <person name="Schulz F."/>
            <person name="Andreani J."/>
            <person name="Francis R."/>
            <person name="Boudjemaa H."/>
            <person name="Bou Khalil J.Y."/>
            <person name="Lee J."/>
            <person name="La Scola B."/>
            <person name="Woyke T."/>
        </authorList>
    </citation>
    <scope>NUCLEOTIDE SEQUENCE [LARGE SCALE GENOMIC DNA]</scope>
    <source>
        <strain evidence="1 2">FV1/VV64</strain>
    </source>
</reference>
<protein>
    <submittedName>
        <fullName evidence="1">Uncharacterized protein</fullName>
    </submittedName>
</protein>